<feature type="domain" description="N-acetyltransferase" evidence="1">
    <location>
        <begin position="1"/>
        <end position="151"/>
    </location>
</feature>
<dbReference type="SUPFAM" id="SSF55729">
    <property type="entry name" value="Acyl-CoA N-acyltransferases (Nat)"/>
    <property type="match status" value="1"/>
</dbReference>
<proteinExistence type="predicted"/>
<dbReference type="RefSeq" id="WP_034678112.1">
    <property type="nucleotide sequence ID" value="NZ_FPAP01000002.1"/>
</dbReference>
<dbReference type="AlphaFoldDB" id="A0A085Z311"/>
<sequence>MEFLQITSPDDYRVQQIYKSYSTSFPEDERRDWYKFLQLFEHPKVKVISVLHDSENIGYLIIWELSNHIFVEHFEVFSQFRNQKLGSHITDYLFKNHPRIVLEIEPEHLNEDSKRRFSFYQRNGFNLIDEMYVQPSYGEGKNSLQLWLLANYFPENLKEVKDEIYDIVYH</sequence>
<evidence type="ECO:0000259" key="1">
    <source>
        <dbReference type="PROSITE" id="PS51186"/>
    </source>
</evidence>
<dbReference type="Proteomes" id="UP000028713">
    <property type="component" value="Unassembled WGS sequence"/>
</dbReference>
<dbReference type="InterPro" id="IPR016181">
    <property type="entry name" value="Acyl_CoA_acyltransferase"/>
</dbReference>
<comment type="caution">
    <text evidence="2">The sequence shown here is derived from an EMBL/GenBank/DDBJ whole genome shotgun (WGS) entry which is preliminary data.</text>
</comment>
<accession>A0A085Z311</accession>
<dbReference type="OrthoDB" id="9127144at2"/>
<gene>
    <name evidence="2" type="ORF">IX39_15525</name>
</gene>
<dbReference type="eggNOG" id="COG0456">
    <property type="taxonomic scope" value="Bacteria"/>
</dbReference>
<dbReference type="GO" id="GO:0016747">
    <property type="term" value="F:acyltransferase activity, transferring groups other than amino-acyl groups"/>
    <property type="evidence" value="ECO:0007669"/>
    <property type="project" value="InterPro"/>
</dbReference>
<organism evidence="2 3">
    <name type="scientific">Chryseobacterium formosense</name>
    <dbReference type="NCBI Taxonomy" id="236814"/>
    <lineage>
        <taxon>Bacteria</taxon>
        <taxon>Pseudomonadati</taxon>
        <taxon>Bacteroidota</taxon>
        <taxon>Flavobacteriia</taxon>
        <taxon>Flavobacteriales</taxon>
        <taxon>Weeksellaceae</taxon>
        <taxon>Chryseobacterium group</taxon>
        <taxon>Chryseobacterium</taxon>
    </lineage>
</organism>
<name>A0A085Z311_9FLAO</name>
<dbReference type="InterPro" id="IPR000182">
    <property type="entry name" value="GNAT_dom"/>
</dbReference>
<dbReference type="EMBL" id="JPRP01000002">
    <property type="protein sequence ID" value="KFE98824.1"/>
    <property type="molecule type" value="Genomic_DNA"/>
</dbReference>
<reference evidence="2 3" key="1">
    <citation type="submission" date="2014-07" db="EMBL/GenBank/DDBJ databases">
        <title>Genome of Chryseobacterium formosense LMG 24722.</title>
        <authorList>
            <person name="Pipes S.E."/>
            <person name="Stropko S.J."/>
            <person name="Newman J.D."/>
        </authorList>
    </citation>
    <scope>NUCLEOTIDE SEQUENCE [LARGE SCALE GENOMIC DNA]</scope>
    <source>
        <strain evidence="2 3">LMG 24722</strain>
    </source>
</reference>
<keyword evidence="3" id="KW-1185">Reference proteome</keyword>
<dbReference type="Gene3D" id="3.40.630.30">
    <property type="match status" value="1"/>
</dbReference>
<evidence type="ECO:0000313" key="3">
    <source>
        <dbReference type="Proteomes" id="UP000028713"/>
    </source>
</evidence>
<dbReference type="STRING" id="236814.IX39_15525"/>
<protein>
    <recommendedName>
        <fullName evidence="1">N-acetyltransferase domain-containing protein</fullName>
    </recommendedName>
</protein>
<dbReference type="Pfam" id="PF00583">
    <property type="entry name" value="Acetyltransf_1"/>
    <property type="match status" value="1"/>
</dbReference>
<dbReference type="PROSITE" id="PS51186">
    <property type="entry name" value="GNAT"/>
    <property type="match status" value="1"/>
</dbReference>
<evidence type="ECO:0000313" key="2">
    <source>
        <dbReference type="EMBL" id="KFE98824.1"/>
    </source>
</evidence>